<keyword evidence="1" id="KW-0472">Membrane</keyword>
<evidence type="ECO:0000256" key="1">
    <source>
        <dbReference type="SAM" id="Phobius"/>
    </source>
</evidence>
<name>A0ABQ5MIE6_9FLAO</name>
<reference evidence="2" key="1">
    <citation type="submission" date="2022-07" db="EMBL/GenBank/DDBJ databases">
        <title>Taxonomy of Novel Oxalotrophic and Methylotrophic Bacteria.</title>
        <authorList>
            <person name="Sahin N."/>
            <person name="Tani A."/>
        </authorList>
    </citation>
    <scope>NUCLEOTIDE SEQUENCE</scope>
    <source>
        <strain evidence="2">Y10</strain>
    </source>
</reference>
<comment type="caution">
    <text evidence="2">The sequence shown here is derived from an EMBL/GenBank/DDBJ whole genome shotgun (WGS) entry which is preliminary data.</text>
</comment>
<evidence type="ECO:0000313" key="2">
    <source>
        <dbReference type="EMBL" id="GLB49076.1"/>
    </source>
</evidence>
<protein>
    <recommendedName>
        <fullName evidence="4">Anti-sigma factor</fullName>
    </recommendedName>
</protein>
<gene>
    <name evidence="2" type="ORF">Y10_14440</name>
</gene>
<keyword evidence="1" id="KW-1133">Transmembrane helix</keyword>
<feature type="transmembrane region" description="Helical" evidence="1">
    <location>
        <begin position="45"/>
        <end position="64"/>
    </location>
</feature>
<evidence type="ECO:0000313" key="3">
    <source>
        <dbReference type="Proteomes" id="UP001143543"/>
    </source>
</evidence>
<proteinExistence type="predicted"/>
<organism evidence="2 3">
    <name type="scientific">Neptunitalea lumnitzerae</name>
    <dbReference type="NCBI Taxonomy" id="2965509"/>
    <lineage>
        <taxon>Bacteria</taxon>
        <taxon>Pseudomonadati</taxon>
        <taxon>Bacteroidota</taxon>
        <taxon>Flavobacteriia</taxon>
        <taxon>Flavobacteriales</taxon>
        <taxon>Flavobacteriaceae</taxon>
        <taxon>Neptunitalea</taxon>
    </lineage>
</organism>
<keyword evidence="3" id="KW-1185">Reference proteome</keyword>
<dbReference type="RefSeq" id="WP_281764690.1">
    <property type="nucleotide sequence ID" value="NZ_BRVO01000001.1"/>
</dbReference>
<keyword evidence="1" id="KW-0812">Transmembrane</keyword>
<dbReference type="EMBL" id="BRVO01000001">
    <property type="protein sequence ID" value="GLB49076.1"/>
    <property type="molecule type" value="Genomic_DNA"/>
</dbReference>
<accession>A0ABQ5MIE6</accession>
<sequence>MGLSEFENELKQRLEERTITPSGNAWDKVVGQLEEEKSTFTLAKWYWVAAILIIGGFVLGGFLISQKTAPKPTIVDVDVKKEAPVENNIHKREVDVTEGVVEVAAIKRVNDKTENKVEEVNSKTYQKPDSKLHIVEVASVVPVKLEKSASDVLEDAKVDKVLLTLNTMQEHGTEITDATIDSLLLNAQNELRAERIQLALANNNNATESLAASLLSEVEYELDKSFKDKVFNALQDGFIKIKTAVAEK</sequence>
<evidence type="ECO:0008006" key="4">
    <source>
        <dbReference type="Google" id="ProtNLM"/>
    </source>
</evidence>
<dbReference type="Proteomes" id="UP001143543">
    <property type="component" value="Unassembled WGS sequence"/>
</dbReference>